<dbReference type="Pfam" id="PF00560">
    <property type="entry name" value="LRR_1"/>
    <property type="match status" value="5"/>
</dbReference>
<evidence type="ECO:0000256" key="5">
    <source>
        <dbReference type="ARBA" id="ARBA00023136"/>
    </source>
</evidence>
<keyword evidence="6" id="KW-0325">Glycoprotein</keyword>
<feature type="transmembrane region" description="Helical" evidence="7">
    <location>
        <begin position="387"/>
        <end position="410"/>
    </location>
</feature>
<dbReference type="Pfam" id="PF13855">
    <property type="entry name" value="LRR_8"/>
    <property type="match status" value="1"/>
</dbReference>
<proteinExistence type="predicted"/>
<dbReference type="InterPro" id="IPR032675">
    <property type="entry name" value="LRR_dom_sf"/>
</dbReference>
<evidence type="ECO:0000256" key="1">
    <source>
        <dbReference type="ARBA" id="ARBA00004479"/>
    </source>
</evidence>
<dbReference type="PANTHER" id="PTHR48063">
    <property type="entry name" value="LRR RECEPTOR-LIKE KINASE"/>
    <property type="match status" value="1"/>
</dbReference>
<dbReference type="PANTHER" id="PTHR48063:SF96">
    <property type="entry name" value="LEUCINE-RICH REPEAT-CONTAINING N-TERMINAL PLANT-TYPE DOMAIN-CONTAINING PROTEIN"/>
    <property type="match status" value="1"/>
</dbReference>
<dbReference type="InterPro" id="IPR001611">
    <property type="entry name" value="Leu-rich_rpt"/>
</dbReference>
<evidence type="ECO:0000256" key="4">
    <source>
        <dbReference type="ARBA" id="ARBA00022989"/>
    </source>
</evidence>
<evidence type="ECO:0000256" key="7">
    <source>
        <dbReference type="SAM" id="Phobius"/>
    </source>
</evidence>
<dbReference type="Gene3D" id="3.80.10.10">
    <property type="entry name" value="Ribonuclease Inhibitor"/>
    <property type="match status" value="1"/>
</dbReference>
<evidence type="ECO:0000256" key="3">
    <source>
        <dbReference type="ARBA" id="ARBA00022729"/>
    </source>
</evidence>
<accession>A0ABS8SY27</accession>
<organism evidence="8 9">
    <name type="scientific">Datura stramonium</name>
    <name type="common">Jimsonweed</name>
    <name type="synonym">Common thornapple</name>
    <dbReference type="NCBI Taxonomy" id="4076"/>
    <lineage>
        <taxon>Eukaryota</taxon>
        <taxon>Viridiplantae</taxon>
        <taxon>Streptophyta</taxon>
        <taxon>Embryophyta</taxon>
        <taxon>Tracheophyta</taxon>
        <taxon>Spermatophyta</taxon>
        <taxon>Magnoliopsida</taxon>
        <taxon>eudicotyledons</taxon>
        <taxon>Gunneridae</taxon>
        <taxon>Pentapetalae</taxon>
        <taxon>asterids</taxon>
        <taxon>lamiids</taxon>
        <taxon>Solanales</taxon>
        <taxon>Solanaceae</taxon>
        <taxon>Solanoideae</taxon>
        <taxon>Datureae</taxon>
        <taxon>Datura</taxon>
    </lineage>
</organism>
<keyword evidence="5 7" id="KW-0472">Membrane</keyword>
<comment type="caution">
    <text evidence="8">The sequence shown here is derived from an EMBL/GenBank/DDBJ whole genome shotgun (WGS) entry which is preliminary data.</text>
</comment>
<evidence type="ECO:0000256" key="6">
    <source>
        <dbReference type="ARBA" id="ARBA00023180"/>
    </source>
</evidence>
<evidence type="ECO:0000256" key="2">
    <source>
        <dbReference type="ARBA" id="ARBA00022692"/>
    </source>
</evidence>
<name>A0ABS8SY27_DATST</name>
<keyword evidence="4 7" id="KW-1133">Transmembrane helix</keyword>
<gene>
    <name evidence="8" type="ORF">HAX54_051110</name>
</gene>
<evidence type="ECO:0000313" key="8">
    <source>
        <dbReference type="EMBL" id="MCD7463669.1"/>
    </source>
</evidence>
<dbReference type="InterPro" id="IPR046956">
    <property type="entry name" value="RLP23-like"/>
</dbReference>
<sequence>MFSLTSLRLLLLGNNQFSYQLEDFKYSNSLVNISLRGNQLQGNLPKSIQNLVSVTWIDLSSNNFSGHVDVSLFSDLKHLWYLSLSYNRISLTNENKVKSFLPESLGVLRLASCEVKELEFLKAAKQLLELDLSNNKIQGRIPDWHDTIDLRSNLLQGSLPIPANSTRYFFISKNNLSGEIPSSVCNLLSLWILDLARNNLSGAIPQCLGNIRGLEILDIHYNNLSGTLPITFEIGSSFRSLNLHGNELEGKIPRSLANCEELQVLDLGYNNLNDTFPVWNQHTLDTDTTKTQIVVVTKGLEREIVRILYLYIVIDLSSNRFEGDIPSVLGNLIALRVLNLSHNELQGYDGLRGFPVSKGCGTSSKPEKNKTMHVLDQESNSTFLTEFMMEILMGYGSGLIIGFSIAYFMLSSRNSNWLSRITEELEYRIVTRRRKKQQGHQKHYRRR</sequence>
<keyword evidence="2 7" id="KW-0812">Transmembrane</keyword>
<dbReference type="SUPFAM" id="SSF52058">
    <property type="entry name" value="L domain-like"/>
    <property type="match status" value="1"/>
</dbReference>
<keyword evidence="9" id="KW-1185">Reference proteome</keyword>
<reference evidence="8 9" key="1">
    <citation type="journal article" date="2021" name="BMC Genomics">
        <title>Datura genome reveals duplications of psychoactive alkaloid biosynthetic genes and high mutation rate following tissue culture.</title>
        <authorList>
            <person name="Rajewski A."/>
            <person name="Carter-House D."/>
            <person name="Stajich J."/>
            <person name="Litt A."/>
        </authorList>
    </citation>
    <scope>NUCLEOTIDE SEQUENCE [LARGE SCALE GENOMIC DNA]</scope>
    <source>
        <strain evidence="8">AR-01</strain>
    </source>
</reference>
<protein>
    <submittedName>
        <fullName evidence="8">Uncharacterized protein</fullName>
    </submittedName>
</protein>
<dbReference type="Proteomes" id="UP000823775">
    <property type="component" value="Unassembled WGS sequence"/>
</dbReference>
<keyword evidence="3" id="KW-0732">Signal</keyword>
<dbReference type="EMBL" id="JACEIK010000902">
    <property type="protein sequence ID" value="MCD7463669.1"/>
    <property type="molecule type" value="Genomic_DNA"/>
</dbReference>
<dbReference type="PRINTS" id="PR00019">
    <property type="entry name" value="LEURICHRPT"/>
</dbReference>
<evidence type="ECO:0000313" key="9">
    <source>
        <dbReference type="Proteomes" id="UP000823775"/>
    </source>
</evidence>
<comment type="subcellular location">
    <subcellularLocation>
        <location evidence="1">Membrane</location>
        <topology evidence="1">Single-pass type I membrane protein</topology>
    </subcellularLocation>
</comment>